<comment type="caution">
    <text evidence="1">The sequence shown here is derived from an EMBL/GenBank/DDBJ whole genome shotgun (WGS) entry which is preliminary data.</text>
</comment>
<evidence type="ECO:0000313" key="1">
    <source>
        <dbReference type="EMBL" id="KAL2642784.1"/>
    </source>
</evidence>
<sequence>MMVPVRRILQNALIEIEAIAPRCTTDQLENWKFNRDAVLNWHEALMIAEARFPQSFSNSLIPDLDESPRFEISTSGNLSHPFPLNLVPTASPTAWQSIACPAA</sequence>
<dbReference type="Proteomes" id="UP001605036">
    <property type="component" value="Unassembled WGS sequence"/>
</dbReference>
<accession>A0ABD1Z7A5</accession>
<protein>
    <submittedName>
        <fullName evidence="1">Uncharacterized protein</fullName>
    </submittedName>
</protein>
<proteinExistence type="predicted"/>
<reference evidence="1 2" key="1">
    <citation type="submission" date="2024-09" db="EMBL/GenBank/DDBJ databases">
        <title>Chromosome-scale assembly of Riccia fluitans.</title>
        <authorList>
            <person name="Paukszto L."/>
            <person name="Sawicki J."/>
            <person name="Karawczyk K."/>
            <person name="Piernik-Szablinska J."/>
            <person name="Szczecinska M."/>
            <person name="Mazdziarz M."/>
        </authorList>
    </citation>
    <scope>NUCLEOTIDE SEQUENCE [LARGE SCALE GENOMIC DNA]</scope>
    <source>
        <strain evidence="1">Rf_01</strain>
        <tissue evidence="1">Aerial parts of the thallus</tissue>
    </source>
</reference>
<dbReference type="EMBL" id="JBHFFA010000002">
    <property type="protein sequence ID" value="KAL2642784.1"/>
    <property type="molecule type" value="Genomic_DNA"/>
</dbReference>
<keyword evidence="2" id="KW-1185">Reference proteome</keyword>
<name>A0ABD1Z7A5_9MARC</name>
<gene>
    <name evidence="1" type="ORF">R1flu_010371</name>
</gene>
<dbReference type="AlphaFoldDB" id="A0ABD1Z7A5"/>
<organism evidence="1 2">
    <name type="scientific">Riccia fluitans</name>
    <dbReference type="NCBI Taxonomy" id="41844"/>
    <lineage>
        <taxon>Eukaryota</taxon>
        <taxon>Viridiplantae</taxon>
        <taxon>Streptophyta</taxon>
        <taxon>Embryophyta</taxon>
        <taxon>Marchantiophyta</taxon>
        <taxon>Marchantiopsida</taxon>
        <taxon>Marchantiidae</taxon>
        <taxon>Marchantiales</taxon>
        <taxon>Ricciaceae</taxon>
        <taxon>Riccia</taxon>
    </lineage>
</organism>
<evidence type="ECO:0000313" key="2">
    <source>
        <dbReference type="Proteomes" id="UP001605036"/>
    </source>
</evidence>